<dbReference type="Proteomes" id="UP000461585">
    <property type="component" value="Unassembled WGS sequence"/>
</dbReference>
<dbReference type="EMBL" id="JAAEEH010000009">
    <property type="protein sequence ID" value="NDL67040.1"/>
    <property type="molecule type" value="Genomic_DNA"/>
</dbReference>
<feature type="transmembrane region" description="Helical" evidence="1">
    <location>
        <begin position="152"/>
        <end position="170"/>
    </location>
</feature>
<feature type="domain" description="GP-PDE" evidence="2">
    <location>
        <begin position="315"/>
        <end position="546"/>
    </location>
</feature>
<comment type="caution">
    <text evidence="3">The sequence shown here is derived from an EMBL/GenBank/DDBJ whole genome shotgun (WGS) entry which is preliminary data.</text>
</comment>
<sequence length="564" mass="63045">MPVKRSLGLLSSQAILVVVFHLLFVPLMAFGFEAALHAAGLSYVTFGNLGRFLLHPVTLLFLATILIVSSGLILFEDVFLKEYFYARRMGIRAEGGAFFFHAVSHVLKAFGSCNLREISSAWTRMIVFNLPLMVFTVRTSRFFGYLKGELSAFWIWAVMLAGYALLACWMHRKHLLLLRRSFGWNALQAVAYLAAYAVLMGIAVLIISISVERPFAVAALIAVRSRVHSYFVPFLLIASTLTQYARYALVGEELLGLSECDLRVDQNVSYRQLVSTATRRMGVLGLVCLLLFDIHSYVGILKNGSALEVNATDQIQITSHRGYSYGYPENTLPAIERAIEAYADSVEVDVRATKDGEFVLLHDASLKRTTGLDKFIWDVTYDEIKFLDAGKWRGLAFEGTTIPTLRQVFDLAKGRVFLNLDLKYVSTQPDVVENLVGLIHEFEMEYQCIVTSTCLQCIEDIKAVNPGIQTGYITYRLTPALLKNPSIDAFSVKGSLVTGSVVEQVHASGKKMLVWTVNSKRDIERLSRLGVDNLITDRPAYAKEVLFRSTGNRHLVSLLKVVME</sequence>
<evidence type="ECO:0000259" key="2">
    <source>
        <dbReference type="PROSITE" id="PS51704"/>
    </source>
</evidence>
<dbReference type="Pfam" id="PF03009">
    <property type="entry name" value="GDPD"/>
    <property type="match status" value="1"/>
</dbReference>
<evidence type="ECO:0000313" key="4">
    <source>
        <dbReference type="Proteomes" id="UP000461585"/>
    </source>
</evidence>
<protein>
    <recommendedName>
        <fullName evidence="2">GP-PDE domain-containing protein</fullName>
    </recommendedName>
</protein>
<feature type="transmembrane region" description="Helical" evidence="1">
    <location>
        <begin position="126"/>
        <end position="146"/>
    </location>
</feature>
<proteinExistence type="predicted"/>
<feature type="transmembrane region" description="Helical" evidence="1">
    <location>
        <begin position="182"/>
        <end position="209"/>
    </location>
</feature>
<dbReference type="RefSeq" id="WP_162369766.1">
    <property type="nucleotide sequence ID" value="NZ_JAAEEH010000009.1"/>
</dbReference>
<dbReference type="PANTHER" id="PTHR46211">
    <property type="entry name" value="GLYCEROPHOSPHORYL DIESTER PHOSPHODIESTERASE"/>
    <property type="match status" value="1"/>
</dbReference>
<dbReference type="Gene3D" id="3.20.20.190">
    <property type="entry name" value="Phosphatidylinositol (PI) phosphodiesterase"/>
    <property type="match status" value="1"/>
</dbReference>
<dbReference type="PANTHER" id="PTHR46211:SF8">
    <property type="entry name" value="PHOSPHODIESTERASE"/>
    <property type="match status" value="1"/>
</dbReference>
<keyword evidence="1" id="KW-1133">Transmembrane helix</keyword>
<dbReference type="GO" id="GO:0006629">
    <property type="term" value="P:lipid metabolic process"/>
    <property type="evidence" value="ECO:0007669"/>
    <property type="project" value="InterPro"/>
</dbReference>
<name>A0A7X5HUR1_9FIRM</name>
<keyword evidence="1" id="KW-0812">Transmembrane</keyword>
<dbReference type="PROSITE" id="PS51704">
    <property type="entry name" value="GP_PDE"/>
    <property type="match status" value="1"/>
</dbReference>
<dbReference type="AlphaFoldDB" id="A0A7X5HUR1"/>
<evidence type="ECO:0000313" key="3">
    <source>
        <dbReference type="EMBL" id="NDL67040.1"/>
    </source>
</evidence>
<gene>
    <name evidence="3" type="ORF">GXN74_04665</name>
</gene>
<keyword evidence="4" id="KW-1185">Reference proteome</keyword>
<reference evidence="3 4" key="1">
    <citation type="submission" date="2020-01" db="EMBL/GenBank/DDBJ databases">
        <title>Anaeroalcalibacter tamaniensis gen. nov., sp. nov., moderately halophilic strictly anaerobic fermenter bacterium from mud volcano of Taman peninsula.</title>
        <authorList>
            <person name="Frolova A."/>
            <person name="Merkel A.Y."/>
            <person name="Slobodkin A.I."/>
        </authorList>
    </citation>
    <scope>NUCLEOTIDE SEQUENCE [LARGE SCALE GENOMIC DNA]</scope>
    <source>
        <strain evidence="3 4">F-3ap</strain>
    </source>
</reference>
<dbReference type="InterPro" id="IPR018476">
    <property type="entry name" value="GlyceroP-diester-Pdiesterase_M"/>
</dbReference>
<organism evidence="3 4">
    <name type="scientific">Anaerotalea alkaliphila</name>
    <dbReference type="NCBI Taxonomy" id="2662126"/>
    <lineage>
        <taxon>Bacteria</taxon>
        <taxon>Bacillati</taxon>
        <taxon>Bacillota</taxon>
        <taxon>Clostridia</taxon>
        <taxon>Eubacteriales</taxon>
        <taxon>Anaerotalea</taxon>
    </lineage>
</organism>
<dbReference type="Pfam" id="PF10110">
    <property type="entry name" value="GPDPase_memb"/>
    <property type="match status" value="1"/>
</dbReference>
<feature type="transmembrane region" description="Helical" evidence="1">
    <location>
        <begin position="7"/>
        <end position="32"/>
    </location>
</feature>
<dbReference type="SUPFAM" id="SSF51695">
    <property type="entry name" value="PLC-like phosphodiesterases"/>
    <property type="match status" value="1"/>
</dbReference>
<accession>A0A7X5HUR1</accession>
<dbReference type="InterPro" id="IPR030395">
    <property type="entry name" value="GP_PDE_dom"/>
</dbReference>
<keyword evidence="1" id="KW-0472">Membrane</keyword>
<dbReference type="InterPro" id="IPR017946">
    <property type="entry name" value="PLC-like_Pdiesterase_TIM-brl"/>
</dbReference>
<evidence type="ECO:0000256" key="1">
    <source>
        <dbReference type="SAM" id="Phobius"/>
    </source>
</evidence>
<dbReference type="GO" id="GO:0008081">
    <property type="term" value="F:phosphoric diester hydrolase activity"/>
    <property type="evidence" value="ECO:0007669"/>
    <property type="project" value="InterPro"/>
</dbReference>
<feature type="transmembrane region" description="Helical" evidence="1">
    <location>
        <begin position="52"/>
        <end position="75"/>
    </location>
</feature>